<comment type="similarity">
    <text evidence="1">Belongs to the sigma-70 factor family. ECF subfamily.</text>
</comment>
<dbReference type="InterPro" id="IPR013325">
    <property type="entry name" value="RNA_pol_sigma_r2"/>
</dbReference>
<keyword evidence="5" id="KW-0812">Transmembrane</keyword>
<evidence type="ECO:0000313" key="9">
    <source>
        <dbReference type="Proteomes" id="UP000192610"/>
    </source>
</evidence>
<keyword evidence="9" id="KW-1185">Reference proteome</keyword>
<dbReference type="Gene3D" id="1.10.10.10">
    <property type="entry name" value="Winged helix-like DNA-binding domain superfamily/Winged helix DNA-binding domain"/>
    <property type="match status" value="1"/>
</dbReference>
<dbReference type="Pfam" id="PF04542">
    <property type="entry name" value="Sigma70_r2"/>
    <property type="match status" value="1"/>
</dbReference>
<dbReference type="PANTHER" id="PTHR43133:SF46">
    <property type="entry name" value="RNA POLYMERASE SIGMA-70 FACTOR ECF SUBFAMILY"/>
    <property type="match status" value="1"/>
</dbReference>
<evidence type="ECO:0000256" key="1">
    <source>
        <dbReference type="ARBA" id="ARBA00010641"/>
    </source>
</evidence>
<evidence type="ECO:0000259" key="6">
    <source>
        <dbReference type="Pfam" id="PF04542"/>
    </source>
</evidence>
<evidence type="ECO:0000256" key="5">
    <source>
        <dbReference type="SAM" id="Phobius"/>
    </source>
</evidence>
<dbReference type="InterPro" id="IPR013249">
    <property type="entry name" value="RNA_pol_sigma70_r4_t2"/>
</dbReference>
<protein>
    <recommendedName>
        <fullName evidence="10">RNA polymerase subunit sigma-24</fullName>
    </recommendedName>
</protein>
<keyword evidence="4" id="KW-0804">Transcription</keyword>
<dbReference type="Pfam" id="PF08281">
    <property type="entry name" value="Sigma70_r4_2"/>
    <property type="match status" value="1"/>
</dbReference>
<keyword evidence="5" id="KW-1133">Transmembrane helix</keyword>
<keyword evidence="5" id="KW-0472">Membrane</keyword>
<comment type="caution">
    <text evidence="8">The sequence shown here is derived from an EMBL/GenBank/DDBJ whole genome shotgun (WGS) entry which is preliminary data.</text>
</comment>
<evidence type="ECO:0000256" key="3">
    <source>
        <dbReference type="ARBA" id="ARBA00023082"/>
    </source>
</evidence>
<dbReference type="InterPro" id="IPR036388">
    <property type="entry name" value="WH-like_DNA-bd_sf"/>
</dbReference>
<keyword evidence="2" id="KW-0805">Transcription regulation</keyword>
<dbReference type="InterPro" id="IPR039425">
    <property type="entry name" value="RNA_pol_sigma-70-like"/>
</dbReference>
<evidence type="ECO:0000313" key="8">
    <source>
        <dbReference type="EMBL" id="OQP38665.1"/>
    </source>
</evidence>
<feature type="transmembrane region" description="Helical" evidence="5">
    <location>
        <begin position="179"/>
        <end position="199"/>
    </location>
</feature>
<dbReference type="InterPro" id="IPR007627">
    <property type="entry name" value="RNA_pol_sigma70_r2"/>
</dbReference>
<dbReference type="Gene3D" id="1.10.1740.10">
    <property type="match status" value="1"/>
</dbReference>
<accession>A0A1V9DYB6</accession>
<evidence type="ECO:0000256" key="2">
    <source>
        <dbReference type="ARBA" id="ARBA00023015"/>
    </source>
</evidence>
<evidence type="ECO:0000256" key="4">
    <source>
        <dbReference type="ARBA" id="ARBA00023163"/>
    </source>
</evidence>
<dbReference type="AlphaFoldDB" id="A0A1V9DYB6"/>
<dbReference type="SUPFAM" id="SSF88659">
    <property type="entry name" value="Sigma3 and sigma4 domains of RNA polymerase sigma factors"/>
    <property type="match status" value="1"/>
</dbReference>
<evidence type="ECO:0000259" key="7">
    <source>
        <dbReference type="Pfam" id="PF08281"/>
    </source>
</evidence>
<name>A0A1V9DYB6_9BACT</name>
<evidence type="ECO:0008006" key="10">
    <source>
        <dbReference type="Google" id="ProtNLM"/>
    </source>
</evidence>
<dbReference type="GO" id="GO:0006352">
    <property type="term" value="P:DNA-templated transcription initiation"/>
    <property type="evidence" value="ECO:0007669"/>
    <property type="project" value="InterPro"/>
</dbReference>
<dbReference type="Proteomes" id="UP000192610">
    <property type="component" value="Unassembled WGS sequence"/>
</dbReference>
<feature type="domain" description="RNA polymerase sigma-70 region 2" evidence="6">
    <location>
        <begin position="31"/>
        <end position="93"/>
    </location>
</feature>
<dbReference type="InterPro" id="IPR013324">
    <property type="entry name" value="RNA_pol_sigma_r3/r4-like"/>
</dbReference>
<dbReference type="STRING" id="354355.SAMN05660816_02750"/>
<proteinExistence type="inferred from homology"/>
<gene>
    <name evidence="8" type="ORF">A4H97_18265</name>
</gene>
<dbReference type="PANTHER" id="PTHR43133">
    <property type="entry name" value="RNA POLYMERASE ECF-TYPE SIGMA FACTO"/>
    <property type="match status" value="1"/>
</dbReference>
<organism evidence="8 9">
    <name type="scientific">Niastella yeongjuensis</name>
    <dbReference type="NCBI Taxonomy" id="354355"/>
    <lineage>
        <taxon>Bacteria</taxon>
        <taxon>Pseudomonadati</taxon>
        <taxon>Bacteroidota</taxon>
        <taxon>Chitinophagia</taxon>
        <taxon>Chitinophagales</taxon>
        <taxon>Chitinophagaceae</taxon>
        <taxon>Niastella</taxon>
    </lineage>
</organism>
<reference evidence="9" key="1">
    <citation type="submission" date="2016-04" db="EMBL/GenBank/DDBJ databases">
        <authorList>
            <person name="Chen L."/>
            <person name="Zhuang W."/>
            <person name="Wang G."/>
        </authorList>
    </citation>
    <scope>NUCLEOTIDE SEQUENCE [LARGE SCALE GENOMIC DNA]</scope>
    <source>
        <strain evidence="9">17621</strain>
    </source>
</reference>
<dbReference type="SUPFAM" id="SSF88946">
    <property type="entry name" value="Sigma2 domain of RNA polymerase sigma factors"/>
    <property type="match status" value="1"/>
</dbReference>
<dbReference type="InterPro" id="IPR014284">
    <property type="entry name" value="RNA_pol_sigma-70_dom"/>
</dbReference>
<dbReference type="GO" id="GO:0003677">
    <property type="term" value="F:DNA binding"/>
    <property type="evidence" value="ECO:0007669"/>
    <property type="project" value="InterPro"/>
</dbReference>
<dbReference type="NCBIfam" id="TIGR02937">
    <property type="entry name" value="sigma70-ECF"/>
    <property type="match status" value="1"/>
</dbReference>
<dbReference type="EMBL" id="LVXG01000082">
    <property type="protein sequence ID" value="OQP38665.1"/>
    <property type="molecule type" value="Genomic_DNA"/>
</dbReference>
<sequence>MVPNNHTNNELLLLKQTAAGDEKAFQLLFISYWDKLYANALHLIKSPETARDLTQEVFIKIWLKREKLSAVLLFEPWLYRVAKNVFIDHLRKQLVLDSLHDIQSIEDNEEQSPQRKLELNELIMQVNSAIASLPAQMQAAFRLSRFHGLTHEQIAQRMNISKVTSQNYIARSLVVIRKYLMQFLTSWTIVFMLLAEKFLK</sequence>
<keyword evidence="3" id="KW-0731">Sigma factor</keyword>
<feature type="domain" description="RNA polymerase sigma factor 70 region 4 type 2" evidence="7">
    <location>
        <begin position="124"/>
        <end position="173"/>
    </location>
</feature>
<dbReference type="GO" id="GO:0016987">
    <property type="term" value="F:sigma factor activity"/>
    <property type="evidence" value="ECO:0007669"/>
    <property type="project" value="UniProtKB-KW"/>
</dbReference>